<dbReference type="KEGG" id="fai:FAD_1378"/>
<sequence>MYVMPIYESDEHEFLNAKAKKIENNVYIKGLLFLTDKRIIFEKNGHRSMFRASPAVMDLNLFLYNVENANYAAPAFALFTKQVLTIEYYDDSRKLARADFAIKKSKMWVDQITRLATICKKDESTRKEREALEIKKHEIDMAKARAPRANIGMAVFGNDKKNPYQNLRENMAENNDENLPDTAHRCPHCGYPVTEDMIYCPNCGYKLKQN</sequence>
<reference evidence="2 3" key="1">
    <citation type="submission" date="2011-10" db="EMBL/GenBank/DDBJ databases">
        <title>Metabolic and evolutionary patterns in the extreme acidophile Ferroplasma acidiphilum.</title>
        <authorList>
            <person name="Golyshina O.V."/>
            <person name="Kozyavkin S.A."/>
            <person name="Tatusov R.L."/>
            <person name="Slesarev A.I."/>
            <person name="Golyshin P.N."/>
        </authorList>
    </citation>
    <scope>NUCLEOTIDE SEQUENCE [LARGE SCALE GENOMIC DNA]</scope>
    <source>
        <strain evidence="3">Y</strain>
    </source>
</reference>
<evidence type="ECO:0000313" key="2">
    <source>
        <dbReference type="EMBL" id="ARD85239.1"/>
    </source>
</evidence>
<dbReference type="AlphaFoldDB" id="A0A1V0N565"/>
<evidence type="ECO:0000259" key="1">
    <source>
        <dbReference type="Pfam" id="PF13240"/>
    </source>
</evidence>
<feature type="domain" description="Zinc-ribbon" evidence="1">
    <location>
        <begin position="186"/>
        <end position="207"/>
    </location>
</feature>
<keyword evidence="3" id="KW-1185">Reference proteome</keyword>
<name>A0A1V0N565_9ARCH</name>
<evidence type="ECO:0000313" key="3">
    <source>
        <dbReference type="Proteomes" id="UP000192050"/>
    </source>
</evidence>
<dbReference type="Proteomes" id="UP000192050">
    <property type="component" value="Chromosome"/>
</dbReference>
<proteinExistence type="predicted"/>
<accession>A0A1V0N565</accession>
<dbReference type="Pfam" id="PF13240">
    <property type="entry name" value="Zn_Ribbon_1"/>
    <property type="match status" value="1"/>
</dbReference>
<protein>
    <recommendedName>
        <fullName evidence="1">Zinc-ribbon domain-containing protein</fullName>
    </recommendedName>
</protein>
<organism evidence="2 3">
    <name type="scientific">Ferroplasma acidiphilum</name>
    <dbReference type="NCBI Taxonomy" id="74969"/>
    <lineage>
        <taxon>Archaea</taxon>
        <taxon>Methanobacteriati</taxon>
        <taxon>Thermoplasmatota</taxon>
        <taxon>Thermoplasmata</taxon>
        <taxon>Thermoplasmatales</taxon>
        <taxon>Ferroplasmaceae</taxon>
        <taxon>Ferroplasma</taxon>
    </lineage>
</organism>
<dbReference type="InterPro" id="IPR026870">
    <property type="entry name" value="Zinc_ribbon_dom"/>
</dbReference>
<gene>
    <name evidence="2" type="ORF">FAD_1378</name>
</gene>
<dbReference type="EMBL" id="CP015363">
    <property type="protein sequence ID" value="ARD85239.1"/>
    <property type="molecule type" value="Genomic_DNA"/>
</dbReference>